<organism evidence="3">
    <name type="scientific">Amphimedon queenslandica</name>
    <name type="common">Sponge</name>
    <dbReference type="NCBI Taxonomy" id="400682"/>
    <lineage>
        <taxon>Eukaryota</taxon>
        <taxon>Metazoa</taxon>
        <taxon>Porifera</taxon>
        <taxon>Demospongiae</taxon>
        <taxon>Heteroscleromorpha</taxon>
        <taxon>Haplosclerida</taxon>
        <taxon>Niphatidae</taxon>
        <taxon>Amphimedon</taxon>
    </lineage>
</organism>
<evidence type="ECO:0000256" key="1">
    <source>
        <dbReference type="SAM" id="SignalP"/>
    </source>
</evidence>
<dbReference type="GO" id="GO:0034472">
    <property type="term" value="P:snRNA 3'-end processing"/>
    <property type="evidence" value="ECO:0007669"/>
    <property type="project" value="TreeGrafter"/>
</dbReference>
<sequence>MARALTLRLFACISTIIADKKAVHHSVWRGLESNYTVEVEAAIKATDSLCQHSSDFAVGVYDKVAAIVKGIRVTPEMKLKVITVMKRMNHTLAIAKQVRDVCIQLLSTHSSTPFIITILTTLTELCLSVIVQIPEQIVLLLDFAAQDPRRLIRMHSLNKLYRVTIAHPHYWDSNNVEVRICSKIRPKSLYY</sequence>
<dbReference type="Pfam" id="PF24436">
    <property type="entry name" value="INTS7_N"/>
    <property type="match status" value="1"/>
</dbReference>
<protein>
    <recommendedName>
        <fullName evidence="2">Integrator complex subunit 7 N-terminal domain-containing protein</fullName>
    </recommendedName>
</protein>
<evidence type="ECO:0000313" key="3">
    <source>
        <dbReference type="EnsemblMetazoa" id="Aqu2.1.03512_001"/>
    </source>
</evidence>
<dbReference type="OrthoDB" id="1921953at2759"/>
<dbReference type="InterPro" id="IPR056516">
    <property type="entry name" value="INTS7_N"/>
</dbReference>
<dbReference type="InParanoid" id="A0A1X7SN49"/>
<keyword evidence="1" id="KW-0732">Signal</keyword>
<feature type="chain" id="PRO_5010859903" description="Integrator complex subunit 7 N-terminal domain-containing protein" evidence="1">
    <location>
        <begin position="19"/>
        <end position="191"/>
    </location>
</feature>
<dbReference type="AlphaFoldDB" id="A0A1X7SN49"/>
<name>A0A1X7SN49_AMPQE</name>
<evidence type="ECO:0000259" key="2">
    <source>
        <dbReference type="Pfam" id="PF24436"/>
    </source>
</evidence>
<dbReference type="GO" id="GO:0032039">
    <property type="term" value="C:integrator complex"/>
    <property type="evidence" value="ECO:0007669"/>
    <property type="project" value="InterPro"/>
</dbReference>
<dbReference type="STRING" id="400682.A0A1X7SN49"/>
<feature type="domain" description="Integrator complex subunit 7 N-terminal" evidence="2">
    <location>
        <begin position="1"/>
        <end position="178"/>
    </location>
</feature>
<accession>A0A1X7SN49</accession>
<feature type="signal peptide" evidence="1">
    <location>
        <begin position="1"/>
        <end position="18"/>
    </location>
</feature>
<reference evidence="3" key="1">
    <citation type="submission" date="2017-05" db="UniProtKB">
        <authorList>
            <consortium name="EnsemblMetazoa"/>
        </authorList>
    </citation>
    <scope>IDENTIFICATION</scope>
</reference>
<dbReference type="EnsemblMetazoa" id="Aqu2.1.03512_001">
    <property type="protein sequence ID" value="Aqu2.1.03512_001"/>
    <property type="gene ID" value="Aqu2.1.03512"/>
</dbReference>
<dbReference type="PANTHER" id="PTHR13322">
    <property type="entry name" value="C1ORF73 PROTEIN"/>
    <property type="match status" value="1"/>
</dbReference>
<dbReference type="InterPro" id="IPR033060">
    <property type="entry name" value="INTS7"/>
</dbReference>
<proteinExistence type="predicted"/>
<dbReference type="eggNOG" id="KOG1988">
    <property type="taxonomic scope" value="Eukaryota"/>
</dbReference>
<dbReference type="PANTHER" id="PTHR13322:SF2">
    <property type="entry name" value="INTEGRATOR COMPLEX SUBUNIT 7"/>
    <property type="match status" value="1"/>
</dbReference>